<accession>A0A833YTU8</accession>
<reference evidence="1 2" key="1">
    <citation type="journal article" date="2020" name="Nature">
        <title>Six reference-quality genomes reveal evolution of bat adaptations.</title>
        <authorList>
            <person name="Jebb D."/>
            <person name="Huang Z."/>
            <person name="Pippel M."/>
            <person name="Hughes G.M."/>
            <person name="Lavrichenko K."/>
            <person name="Devanna P."/>
            <person name="Winkler S."/>
            <person name="Jermiin L.S."/>
            <person name="Skirmuntt E.C."/>
            <person name="Katzourakis A."/>
            <person name="Burkitt-Gray L."/>
            <person name="Ray D.A."/>
            <person name="Sullivan K.A.M."/>
            <person name="Roscito J.G."/>
            <person name="Kirilenko B.M."/>
            <person name="Davalos L.M."/>
            <person name="Corthals A.P."/>
            <person name="Power M.L."/>
            <person name="Jones G."/>
            <person name="Ransome R.D."/>
            <person name="Dechmann D.K.N."/>
            <person name="Locatelli A.G."/>
            <person name="Puechmaille S.J."/>
            <person name="Fedrigo O."/>
            <person name="Jarvis E.D."/>
            <person name="Hiller M."/>
            <person name="Vernes S.C."/>
            <person name="Myers E.W."/>
            <person name="Teeling E.C."/>
        </authorList>
    </citation>
    <scope>NUCLEOTIDE SEQUENCE [LARGE SCALE GENOMIC DNA]</scope>
    <source>
        <strain evidence="1">Bat1K_MPI-CBG_1</strain>
    </source>
</reference>
<comment type="caution">
    <text evidence="1">The sequence shown here is derived from an EMBL/GenBank/DDBJ whole genome shotgun (WGS) entry which is preliminary data.</text>
</comment>
<dbReference type="InterPro" id="IPR039576">
    <property type="entry name" value="APBB1/2/3"/>
</dbReference>
<dbReference type="EMBL" id="JABVXQ010000013">
    <property type="protein sequence ID" value="KAF6080474.1"/>
    <property type="molecule type" value="Genomic_DNA"/>
</dbReference>
<dbReference type="PANTHER" id="PTHR14058:SF10">
    <property type="entry name" value="AMYLOID-BETA A4 PRECURSOR PROTEIN-BINDING FAMILY B MEMBER 3"/>
    <property type="match status" value="1"/>
</dbReference>
<dbReference type="SUPFAM" id="SSF50729">
    <property type="entry name" value="PH domain-like"/>
    <property type="match status" value="1"/>
</dbReference>
<dbReference type="Gene3D" id="2.30.29.30">
    <property type="entry name" value="Pleckstrin-homology domain (PH domain)/Phosphotyrosine-binding domain (PTB)"/>
    <property type="match status" value="1"/>
</dbReference>
<organism evidence="1 2">
    <name type="scientific">Phyllostomus discolor</name>
    <name type="common">pale spear-nosed bat</name>
    <dbReference type="NCBI Taxonomy" id="89673"/>
    <lineage>
        <taxon>Eukaryota</taxon>
        <taxon>Metazoa</taxon>
        <taxon>Chordata</taxon>
        <taxon>Craniata</taxon>
        <taxon>Vertebrata</taxon>
        <taxon>Euteleostomi</taxon>
        <taxon>Mammalia</taxon>
        <taxon>Eutheria</taxon>
        <taxon>Laurasiatheria</taxon>
        <taxon>Chiroptera</taxon>
        <taxon>Yangochiroptera</taxon>
        <taxon>Phyllostomidae</taxon>
        <taxon>Phyllostominae</taxon>
        <taxon>Phyllostomus</taxon>
    </lineage>
</organism>
<dbReference type="GO" id="GO:0001540">
    <property type="term" value="F:amyloid-beta binding"/>
    <property type="evidence" value="ECO:0007669"/>
    <property type="project" value="InterPro"/>
</dbReference>
<evidence type="ECO:0000313" key="2">
    <source>
        <dbReference type="Proteomes" id="UP000664940"/>
    </source>
</evidence>
<dbReference type="PANTHER" id="PTHR14058">
    <property type="entry name" value="AMYLOID BETA A4 PRECURSOR PROTEIN-BINDING FAMILY B"/>
    <property type="match status" value="1"/>
</dbReference>
<protein>
    <submittedName>
        <fullName evidence="1">Amyloid beta protein binding family B member 3</fullName>
    </submittedName>
</protein>
<sequence length="169" mass="17867">MWEGAGSEAAREAGAGWYWLPYLHSPLPVPQASCTVFQILSERVGVGGDSSCCSSDAISPEDLPRQVELLDAVSQAAQKYEALYMGTLPVTKAMGMDVLNEAIGVLTTRGDRDAWVPAMLSVSDSLMTAHPIQVPEGEVGGCGEVGRAAEGHCLLLEELSGPSFCLALW</sequence>
<dbReference type="Proteomes" id="UP000664940">
    <property type="component" value="Unassembled WGS sequence"/>
</dbReference>
<gene>
    <name evidence="1" type="ORF">HJG60_000802</name>
</gene>
<proteinExistence type="predicted"/>
<dbReference type="GO" id="GO:0005634">
    <property type="term" value="C:nucleus"/>
    <property type="evidence" value="ECO:0007669"/>
    <property type="project" value="TreeGrafter"/>
</dbReference>
<evidence type="ECO:0000313" key="1">
    <source>
        <dbReference type="EMBL" id="KAF6080474.1"/>
    </source>
</evidence>
<name>A0A833YTU8_9CHIR</name>
<dbReference type="GO" id="GO:0005737">
    <property type="term" value="C:cytoplasm"/>
    <property type="evidence" value="ECO:0007669"/>
    <property type="project" value="TreeGrafter"/>
</dbReference>
<dbReference type="InterPro" id="IPR011993">
    <property type="entry name" value="PH-like_dom_sf"/>
</dbReference>
<dbReference type="AlphaFoldDB" id="A0A833YTU8"/>
<dbReference type="GO" id="GO:0006355">
    <property type="term" value="P:regulation of DNA-templated transcription"/>
    <property type="evidence" value="ECO:0007669"/>
    <property type="project" value="TreeGrafter"/>
</dbReference>